<dbReference type="EMBL" id="JGZK01000016">
    <property type="protein sequence ID" value="KFI84895.1"/>
    <property type="molecule type" value="Genomic_DNA"/>
</dbReference>
<gene>
    <name evidence="3" type="ORF">BREU_2277</name>
</gene>
<evidence type="ECO:0000313" key="3">
    <source>
        <dbReference type="EMBL" id="KFI84895.1"/>
    </source>
</evidence>
<sequence>MIPPPAQNHKLSPIYGIWVLTFPTFSCMENCENTYCILGKCWANIRLLILYFLSLCWTCLILSCQQSAGPDGDSPRRRQRIIHQHQTGAS</sequence>
<dbReference type="Proteomes" id="UP000028984">
    <property type="component" value="Unassembled WGS sequence"/>
</dbReference>
<keyword evidence="2" id="KW-0812">Transmembrane</keyword>
<accession>A0A087CNP5</accession>
<proteinExistence type="predicted"/>
<evidence type="ECO:0000313" key="4">
    <source>
        <dbReference type="Proteomes" id="UP000028984"/>
    </source>
</evidence>
<dbReference type="AlphaFoldDB" id="A0A087CNP5"/>
<feature type="region of interest" description="Disordered" evidence="1">
    <location>
        <begin position="66"/>
        <end position="90"/>
    </location>
</feature>
<reference evidence="3 4" key="1">
    <citation type="submission" date="2014-03" db="EMBL/GenBank/DDBJ databases">
        <title>Genomics of Bifidobacteria.</title>
        <authorList>
            <person name="Ventura M."/>
            <person name="Milani C."/>
            <person name="Lugli G.A."/>
        </authorList>
    </citation>
    <scope>NUCLEOTIDE SEQUENCE [LARGE SCALE GENOMIC DNA]</scope>
    <source>
        <strain evidence="3 4">DSM 23975</strain>
    </source>
</reference>
<evidence type="ECO:0000256" key="2">
    <source>
        <dbReference type="SAM" id="Phobius"/>
    </source>
</evidence>
<organism evidence="3 4">
    <name type="scientific">Bifidobacterium reuteri DSM 23975</name>
    <dbReference type="NCBI Taxonomy" id="1437610"/>
    <lineage>
        <taxon>Bacteria</taxon>
        <taxon>Bacillati</taxon>
        <taxon>Actinomycetota</taxon>
        <taxon>Actinomycetes</taxon>
        <taxon>Bifidobacteriales</taxon>
        <taxon>Bifidobacteriaceae</taxon>
        <taxon>Bifidobacterium</taxon>
    </lineage>
</organism>
<dbReference type="STRING" id="1437610.BREU_2277"/>
<keyword evidence="4" id="KW-1185">Reference proteome</keyword>
<evidence type="ECO:0000256" key="1">
    <source>
        <dbReference type="SAM" id="MobiDB-lite"/>
    </source>
</evidence>
<comment type="caution">
    <text evidence="3">The sequence shown here is derived from an EMBL/GenBank/DDBJ whole genome shotgun (WGS) entry which is preliminary data.</text>
</comment>
<protein>
    <submittedName>
        <fullName evidence="3">Uncharacterized protein</fullName>
    </submittedName>
</protein>
<feature type="transmembrane region" description="Helical" evidence="2">
    <location>
        <begin position="48"/>
        <end position="68"/>
    </location>
</feature>
<keyword evidence="2" id="KW-0472">Membrane</keyword>
<name>A0A087CNP5_9BIFI</name>
<keyword evidence="2" id="KW-1133">Transmembrane helix</keyword>